<organism evidence="1 4">
    <name type="scientific">Yersinia pekkanenii</name>
    <dbReference type="NCBI Taxonomy" id="1288385"/>
    <lineage>
        <taxon>Bacteria</taxon>
        <taxon>Pseudomonadati</taxon>
        <taxon>Pseudomonadota</taxon>
        <taxon>Gammaproteobacteria</taxon>
        <taxon>Enterobacterales</taxon>
        <taxon>Yersiniaceae</taxon>
        <taxon>Yersinia</taxon>
    </lineage>
</organism>
<accession>A0A0T9RB47</accession>
<sequence>MLETLPGGEDFILRPVKVFHIDQKDLNSGAVDLCRIALLNDYLDIEAENQAKIDKWRSDK</sequence>
<evidence type="ECO:0000313" key="4">
    <source>
        <dbReference type="Proteomes" id="UP000045840"/>
    </source>
</evidence>
<dbReference type="InterPro" id="IPR054182">
    <property type="entry name" value="DUF6889"/>
</dbReference>
<name>A0A0T9RB47_9GAMM</name>
<dbReference type="RefSeq" id="WP_049615109.1">
    <property type="nucleotide sequence ID" value="NZ_CAWMMU010000044.1"/>
</dbReference>
<protein>
    <recommendedName>
        <fullName evidence="5">Lytic transglycosylase</fullName>
    </recommendedName>
</protein>
<evidence type="ECO:0000313" key="3">
    <source>
        <dbReference type="Proteomes" id="UP000044625"/>
    </source>
</evidence>
<dbReference type="STRING" id="1288385.ERS137968_04494"/>
<gene>
    <name evidence="1" type="ORF">ERS008529_04301</name>
    <name evidence="2" type="ORF">ERS137968_04494</name>
</gene>
<dbReference type="Pfam" id="PF21829">
    <property type="entry name" value="DUF6889"/>
    <property type="match status" value="1"/>
</dbReference>
<reference evidence="2 3" key="1">
    <citation type="submission" date="2015-03" db="EMBL/GenBank/DDBJ databases">
        <authorList>
            <consortium name="Pathogen Informatics"/>
            <person name="Murphy D."/>
        </authorList>
    </citation>
    <scope>NUCLEOTIDE SEQUENCE [LARGE SCALE GENOMIC DNA]</scope>
    <source>
        <strain evidence="2">Type strain: CIP110230</strain>
        <strain evidence="3">type strain: CIP110230</strain>
    </source>
</reference>
<evidence type="ECO:0000313" key="2">
    <source>
        <dbReference type="EMBL" id="CRY69342.1"/>
    </source>
</evidence>
<dbReference type="Proteomes" id="UP000045840">
    <property type="component" value="Unassembled WGS sequence"/>
</dbReference>
<dbReference type="EMBL" id="CQAZ01000062">
    <property type="protein sequence ID" value="CNI53652.1"/>
    <property type="molecule type" value="Genomic_DNA"/>
</dbReference>
<dbReference type="AlphaFoldDB" id="A0A0T9RB47"/>
<dbReference type="Proteomes" id="UP000044625">
    <property type="component" value="Unassembled WGS sequence"/>
</dbReference>
<reference evidence="4" key="3">
    <citation type="submission" date="2015-03" db="EMBL/GenBank/DDBJ databases">
        <authorList>
            <consortium name="Pathogen Informatics"/>
        </authorList>
    </citation>
    <scope>NUCLEOTIDE SEQUENCE [LARGE SCALE GENOMIC DNA]</scope>
    <source>
        <strain evidence="4">A125KOH2</strain>
    </source>
</reference>
<dbReference type="EMBL" id="CWJL01000044">
    <property type="protein sequence ID" value="CRY69342.1"/>
    <property type="molecule type" value="Genomic_DNA"/>
</dbReference>
<proteinExistence type="predicted"/>
<reference evidence="1" key="2">
    <citation type="submission" date="2015-03" db="EMBL/GenBank/DDBJ databases">
        <authorList>
            <person name="Murphy D."/>
        </authorList>
    </citation>
    <scope>NUCLEOTIDE SEQUENCE [LARGE SCALE GENOMIC DNA]</scope>
    <source>
        <strain evidence="1">A125KOH2</strain>
    </source>
</reference>
<evidence type="ECO:0000313" key="1">
    <source>
        <dbReference type="EMBL" id="CNI53652.1"/>
    </source>
</evidence>
<evidence type="ECO:0008006" key="5">
    <source>
        <dbReference type="Google" id="ProtNLM"/>
    </source>
</evidence>
<keyword evidence="3" id="KW-1185">Reference proteome</keyword>